<name>A0A1Y0L135_9MOLU</name>
<sequence>MEKNQALLQSLKFITPVIFAKPVSFIIINELISQVILRWDKSLPLLNNIKVDLWANNPYVFKKAQK</sequence>
<protein>
    <submittedName>
        <fullName evidence="1">Uncharacterized protein</fullName>
    </submittedName>
</protein>
<dbReference type="AlphaFoldDB" id="A0A1Y0L135"/>
<reference evidence="1 2" key="1">
    <citation type="submission" date="2017-11" db="EMBL/GenBank/DDBJ databases">
        <title>Complete genome sequence of Spiroplasma clarkii CN-5 (DSM 19994).</title>
        <authorList>
            <person name="Tsai Y.-M."/>
            <person name="Chang A."/>
            <person name="Lo W.-S."/>
            <person name="Kuo C.-H."/>
        </authorList>
    </citation>
    <scope>NUCLEOTIDE SEQUENCE [LARGE SCALE GENOMIC DNA]</scope>
    <source>
        <strain evidence="1 2">CN-5</strain>
    </source>
</reference>
<organism evidence="1 2">
    <name type="scientific">Spiroplasma clarkii</name>
    <dbReference type="NCBI Taxonomy" id="2139"/>
    <lineage>
        <taxon>Bacteria</taxon>
        <taxon>Bacillati</taxon>
        <taxon>Mycoplasmatota</taxon>
        <taxon>Mollicutes</taxon>
        <taxon>Entomoplasmatales</taxon>
        <taxon>Spiroplasmataceae</taxon>
        <taxon>Spiroplasma</taxon>
    </lineage>
</organism>
<accession>A0A1Y0L135</accession>
<evidence type="ECO:0000313" key="1">
    <source>
        <dbReference type="EMBL" id="ATX70855.1"/>
    </source>
</evidence>
<keyword evidence="2" id="KW-1185">Reference proteome</keyword>
<dbReference type="RefSeq" id="WP_100254413.1">
    <property type="nucleotide sequence ID" value="NZ_CP015819.1"/>
</dbReference>
<dbReference type="Proteomes" id="UP000231179">
    <property type="component" value="Chromosome"/>
</dbReference>
<evidence type="ECO:0000313" key="2">
    <source>
        <dbReference type="Proteomes" id="UP000231179"/>
    </source>
</evidence>
<dbReference type="KEGG" id="scla:SCLARK_00809"/>
<gene>
    <name evidence="1" type="ORF">SCLAR_v1c05360</name>
</gene>
<dbReference type="EMBL" id="CP024870">
    <property type="protein sequence ID" value="ATX70855.1"/>
    <property type="molecule type" value="Genomic_DNA"/>
</dbReference>
<proteinExistence type="predicted"/>